<evidence type="ECO:0000313" key="5">
    <source>
        <dbReference type="Proteomes" id="UP001596312"/>
    </source>
</evidence>
<feature type="compositionally biased region" description="Basic and acidic residues" evidence="1">
    <location>
        <begin position="318"/>
        <end position="331"/>
    </location>
</feature>
<dbReference type="RefSeq" id="WP_340604284.1">
    <property type="nucleotide sequence ID" value="NZ_JBBMXV010000003.1"/>
</dbReference>
<dbReference type="Proteomes" id="UP001596312">
    <property type="component" value="Unassembled WGS sequence"/>
</dbReference>
<keyword evidence="2" id="KW-1133">Transmembrane helix</keyword>
<reference evidence="4 5" key="1">
    <citation type="journal article" date="2019" name="Int. J. Syst. Evol. Microbiol.">
        <title>The Global Catalogue of Microorganisms (GCM) 10K type strain sequencing project: providing services to taxonomists for standard genome sequencing and annotation.</title>
        <authorList>
            <consortium name="The Broad Institute Genomics Platform"/>
            <consortium name="The Broad Institute Genome Sequencing Center for Infectious Disease"/>
            <person name="Wu L."/>
            <person name="Ma J."/>
        </authorList>
    </citation>
    <scope>NUCLEOTIDE SEQUENCE [LARGE SCALE GENOMIC DNA]</scope>
    <source>
        <strain evidence="4 5">CGMCC 1.3240</strain>
    </source>
</reference>
<feature type="transmembrane region" description="Helical" evidence="2">
    <location>
        <begin position="6"/>
        <end position="33"/>
    </location>
</feature>
<evidence type="ECO:0000313" key="4">
    <source>
        <dbReference type="EMBL" id="MFC6905757.1"/>
    </source>
</evidence>
<evidence type="ECO:0000259" key="3">
    <source>
        <dbReference type="Pfam" id="PF14258"/>
    </source>
</evidence>
<accession>A0ABD5V2K2</accession>
<proteinExistence type="predicted"/>
<dbReference type="InterPro" id="IPR025646">
    <property type="entry name" value="DUF4350"/>
</dbReference>
<dbReference type="AlphaFoldDB" id="A0ABD5V2K2"/>
<protein>
    <submittedName>
        <fullName evidence="4">DUF4350 domain-containing protein</fullName>
    </submittedName>
</protein>
<evidence type="ECO:0000256" key="1">
    <source>
        <dbReference type="SAM" id="MobiDB-lite"/>
    </source>
</evidence>
<keyword evidence="2" id="KW-0472">Membrane</keyword>
<comment type="caution">
    <text evidence="4">The sequence shown here is derived from an EMBL/GenBank/DDBJ whole genome shotgun (WGS) entry which is preliminary data.</text>
</comment>
<dbReference type="SUPFAM" id="SSF52317">
    <property type="entry name" value="Class I glutamine amidotransferase-like"/>
    <property type="match status" value="1"/>
</dbReference>
<feature type="region of interest" description="Disordered" evidence="1">
    <location>
        <begin position="318"/>
        <end position="347"/>
    </location>
</feature>
<keyword evidence="5" id="KW-1185">Reference proteome</keyword>
<dbReference type="Pfam" id="PF14258">
    <property type="entry name" value="DUF4350"/>
    <property type="match status" value="1"/>
</dbReference>
<feature type="domain" description="DUF4350" evidence="3">
    <location>
        <begin position="34"/>
        <end position="237"/>
    </location>
</feature>
<name>A0ABD5V2K2_9EURY</name>
<keyword evidence="2" id="KW-0812">Transmembrane</keyword>
<dbReference type="InterPro" id="IPR029062">
    <property type="entry name" value="Class_I_gatase-like"/>
</dbReference>
<gene>
    <name evidence="4" type="ORF">ACFQGH_11180</name>
</gene>
<sequence length="347" mass="37606">MPELIAGAYIAVVIIAIIVAASTSGAAFGAFTFSWEGTSDLRGEAESADADLRVITDTEQYDEQPANESVAFVFSPDERYDGEDRERLQAFVENGGTLVVADAFGPHGNPLLEDVGASAQFNGDPLRDEWYYYRSPSLPVANNIGDHPYVAQSDEITLNQGTAVEPGNATVLAASSEYGYLDHNRNQELDDDETLSTYPVVTAENVGEGEVVAVSDPSIFINVMLERPGNQAFAQGLFALHDNVLFDTSHSTDVPPTAMAVFSLRESAALQILLGGGLLLSIAFIHRWPSLGPLRRSRSTSDDGDQIGMSDAELRRVLDDHYPDLSEEQRDSAITTITSRKKEVNDD</sequence>
<dbReference type="EMBL" id="JBHSXQ010000003">
    <property type="protein sequence ID" value="MFC6905757.1"/>
    <property type="molecule type" value="Genomic_DNA"/>
</dbReference>
<organism evidence="4 5">
    <name type="scientific">Halalkalicoccus tibetensis</name>
    <dbReference type="NCBI Taxonomy" id="175632"/>
    <lineage>
        <taxon>Archaea</taxon>
        <taxon>Methanobacteriati</taxon>
        <taxon>Methanobacteriota</taxon>
        <taxon>Stenosarchaea group</taxon>
        <taxon>Halobacteria</taxon>
        <taxon>Halobacteriales</taxon>
        <taxon>Halococcaceae</taxon>
        <taxon>Halalkalicoccus</taxon>
    </lineage>
</organism>
<evidence type="ECO:0000256" key="2">
    <source>
        <dbReference type="SAM" id="Phobius"/>
    </source>
</evidence>